<keyword evidence="2" id="KW-0812">Transmembrane</keyword>
<proteinExistence type="predicted"/>
<keyword evidence="2" id="KW-1133">Transmembrane helix</keyword>
<feature type="region of interest" description="Disordered" evidence="1">
    <location>
        <begin position="99"/>
        <end position="123"/>
    </location>
</feature>
<sequence>MCEAIFNCLSSLLKSVQKDLECFLISVGVKVQPGRPHREREWDPDPRKENAISSGTSRSSSFYFFYSRRGEIINSIRCQLFPEKLAARLDRACEGFDFPSSGSGSASASSVSTPEDQTIGGDPPVVEDTIRIWWKFNLNGYTYLVCNHFFKNFLTRVQRLSTPLLEEELPITTSFPTRTFLEEPLPLKQPNHLTVSLSSLDQSVISSGPGSGIFVPSQIARIVPCLDFFAMIFPVVHIGAIAVSFLFVVMMFNIQIAEIHEEVLRYLPDGFIPEYATRGQRKARRALARRFVILGGVPYKRSFKRHDCCDQELLNIIEKRLDVIEVEDKVKSEPTLGSDHSRSEVLGCKGDGF</sequence>
<dbReference type="Gene3D" id="1.20.120.1200">
    <property type="entry name" value="NADH-ubiquinone/plastoquinone oxidoreductase chain 6, subunit NuoJ"/>
    <property type="match status" value="1"/>
</dbReference>
<evidence type="ECO:0000256" key="2">
    <source>
        <dbReference type="SAM" id="Phobius"/>
    </source>
</evidence>
<reference evidence="3" key="1">
    <citation type="submission" date="2020-06" db="EMBL/GenBank/DDBJ databases">
        <authorList>
            <person name="Li T."/>
            <person name="Hu X."/>
            <person name="Zhang T."/>
            <person name="Song X."/>
            <person name="Zhang H."/>
            <person name="Dai N."/>
            <person name="Sheng W."/>
            <person name="Hou X."/>
            <person name="Wei L."/>
        </authorList>
    </citation>
    <scope>NUCLEOTIDE SEQUENCE</scope>
    <source>
        <strain evidence="3">KEN8</strain>
        <tissue evidence="3">Leaf</tissue>
    </source>
</reference>
<accession>A0AAW2JHT4</accession>
<feature type="compositionally biased region" description="Low complexity" evidence="1">
    <location>
        <begin position="100"/>
        <end position="112"/>
    </location>
</feature>
<organism evidence="3">
    <name type="scientific">Sesamum calycinum</name>
    <dbReference type="NCBI Taxonomy" id="2727403"/>
    <lineage>
        <taxon>Eukaryota</taxon>
        <taxon>Viridiplantae</taxon>
        <taxon>Streptophyta</taxon>
        <taxon>Embryophyta</taxon>
        <taxon>Tracheophyta</taxon>
        <taxon>Spermatophyta</taxon>
        <taxon>Magnoliopsida</taxon>
        <taxon>eudicotyledons</taxon>
        <taxon>Gunneridae</taxon>
        <taxon>Pentapetalae</taxon>
        <taxon>asterids</taxon>
        <taxon>lamiids</taxon>
        <taxon>Lamiales</taxon>
        <taxon>Pedaliaceae</taxon>
        <taxon>Sesamum</taxon>
    </lineage>
</organism>
<feature type="transmembrane region" description="Helical" evidence="2">
    <location>
        <begin position="228"/>
        <end position="252"/>
    </location>
</feature>
<feature type="compositionally biased region" description="Basic and acidic residues" evidence="1">
    <location>
        <begin position="36"/>
        <end position="50"/>
    </location>
</feature>
<feature type="region of interest" description="Disordered" evidence="1">
    <location>
        <begin position="35"/>
        <end position="55"/>
    </location>
</feature>
<dbReference type="PANTHER" id="PTHR33269:SF17">
    <property type="entry name" value="NADH-UBIQUINONE OXIDOREDUCTASE CHAIN 6"/>
    <property type="match status" value="1"/>
</dbReference>
<protein>
    <submittedName>
        <fullName evidence="3">NADH-ubiquinone oxidoreductase chain 6</fullName>
    </submittedName>
</protein>
<evidence type="ECO:0000256" key="1">
    <source>
        <dbReference type="SAM" id="MobiDB-lite"/>
    </source>
</evidence>
<dbReference type="EMBL" id="JACGWM010001244">
    <property type="protein sequence ID" value="KAL0294155.1"/>
    <property type="molecule type" value="Genomic_DNA"/>
</dbReference>
<evidence type="ECO:0000313" key="3">
    <source>
        <dbReference type="EMBL" id="KAL0294155.1"/>
    </source>
</evidence>
<dbReference type="InterPro" id="IPR042106">
    <property type="entry name" value="Nuo/plastoQ_OxRdtase_6_NuoJ"/>
</dbReference>
<reference evidence="3" key="2">
    <citation type="journal article" date="2024" name="Plant">
        <title>Genomic evolution and insights into agronomic trait innovations of Sesamum species.</title>
        <authorList>
            <person name="Miao H."/>
            <person name="Wang L."/>
            <person name="Qu L."/>
            <person name="Liu H."/>
            <person name="Sun Y."/>
            <person name="Le M."/>
            <person name="Wang Q."/>
            <person name="Wei S."/>
            <person name="Zheng Y."/>
            <person name="Lin W."/>
            <person name="Duan Y."/>
            <person name="Cao H."/>
            <person name="Xiong S."/>
            <person name="Wang X."/>
            <person name="Wei L."/>
            <person name="Li C."/>
            <person name="Ma Q."/>
            <person name="Ju M."/>
            <person name="Zhao R."/>
            <person name="Li G."/>
            <person name="Mu C."/>
            <person name="Tian Q."/>
            <person name="Mei H."/>
            <person name="Zhang T."/>
            <person name="Gao T."/>
            <person name="Zhang H."/>
        </authorList>
    </citation>
    <scope>NUCLEOTIDE SEQUENCE</scope>
    <source>
        <strain evidence="3">KEN8</strain>
    </source>
</reference>
<keyword evidence="2" id="KW-0472">Membrane</keyword>
<dbReference type="AlphaFoldDB" id="A0AAW2JHT4"/>
<name>A0AAW2JHT4_9LAMI</name>
<comment type="caution">
    <text evidence="3">The sequence shown here is derived from an EMBL/GenBank/DDBJ whole genome shotgun (WGS) entry which is preliminary data.</text>
</comment>
<gene>
    <name evidence="3" type="ORF">Scaly_3127600</name>
</gene>
<dbReference type="PANTHER" id="PTHR33269">
    <property type="entry name" value="NADH-UBIQUINONE OXIDOREDUCTASE CHAIN 6"/>
    <property type="match status" value="1"/>
</dbReference>